<dbReference type="EMBL" id="JAAMOD010000045">
    <property type="protein sequence ID" value="KAF5244598.1"/>
    <property type="molecule type" value="Genomic_DNA"/>
</dbReference>
<name>A0AAN6HIW8_FUSAU</name>
<evidence type="ECO:0000256" key="1">
    <source>
        <dbReference type="SAM" id="MobiDB-lite"/>
    </source>
</evidence>
<evidence type="ECO:0000313" key="2">
    <source>
        <dbReference type="EMBL" id="KAF5244598.1"/>
    </source>
</evidence>
<proteinExistence type="predicted"/>
<organism evidence="2 3">
    <name type="scientific">Fusarium austroamericanum</name>
    <dbReference type="NCBI Taxonomy" id="282268"/>
    <lineage>
        <taxon>Eukaryota</taxon>
        <taxon>Fungi</taxon>
        <taxon>Dikarya</taxon>
        <taxon>Ascomycota</taxon>
        <taxon>Pezizomycotina</taxon>
        <taxon>Sordariomycetes</taxon>
        <taxon>Hypocreomycetidae</taxon>
        <taxon>Hypocreales</taxon>
        <taxon>Nectriaceae</taxon>
        <taxon>Fusarium</taxon>
    </lineage>
</organism>
<comment type="caution">
    <text evidence="2">The sequence shown here is derived from an EMBL/GenBank/DDBJ whole genome shotgun (WGS) entry which is preliminary data.</text>
</comment>
<sequence>MAGATDPTIADFTTRTAMDTSNTQSQDHNEKAGDEHYTGNKQHKQDLQSKIEDLMSKRNKLKSEMKKHELKMNELKSKFEEAESMTQQAKAQKVKLKEKVFEWGNNVPKSVIKEICLVTDELNSEMNQLFSEIKELCLEINGETKSLHIRADEAIKLDAQISLSIKEMSDDISMLDADLQRRKQIIEANNGVVGEQEQLELDRLSQTLANKRANANFLINFFNDDRTQNMRNVQQNHTEGDINPLEHQA</sequence>
<feature type="region of interest" description="Disordered" evidence="1">
    <location>
        <begin position="1"/>
        <end position="47"/>
    </location>
</feature>
<evidence type="ECO:0000313" key="3">
    <source>
        <dbReference type="Proteomes" id="UP000537989"/>
    </source>
</evidence>
<reference evidence="2 3" key="1">
    <citation type="submission" date="2020-02" db="EMBL/GenBank/DDBJ databases">
        <title>Identification and distribution of gene clusters putatively required for synthesis of sphingolipid metabolism inhibitors in phylogenetically diverse species of the filamentous fungus Fusarium.</title>
        <authorList>
            <person name="Kim H.-S."/>
            <person name="Busman M."/>
            <person name="Brown D.W."/>
            <person name="Divon H."/>
            <person name="Uhlig S."/>
            <person name="Proctor R.H."/>
        </authorList>
    </citation>
    <scope>NUCLEOTIDE SEQUENCE [LARGE SCALE GENOMIC DNA]</scope>
    <source>
        <strain evidence="2 3">NRRL 2903</strain>
    </source>
</reference>
<feature type="compositionally biased region" description="Polar residues" evidence="1">
    <location>
        <begin position="11"/>
        <end position="26"/>
    </location>
</feature>
<protein>
    <submittedName>
        <fullName evidence="2">Uncharacterized protein</fullName>
    </submittedName>
</protein>
<dbReference type="AlphaFoldDB" id="A0AAN6HIW8"/>
<feature type="compositionally biased region" description="Basic and acidic residues" evidence="1">
    <location>
        <begin position="27"/>
        <end position="47"/>
    </location>
</feature>
<accession>A0AAN6HIW8</accession>
<dbReference type="Proteomes" id="UP000537989">
    <property type="component" value="Unassembled WGS sequence"/>
</dbReference>
<keyword evidence="3" id="KW-1185">Reference proteome</keyword>
<gene>
    <name evidence="2" type="ORF">FAUST_2114</name>
</gene>